<keyword evidence="3" id="KW-1185">Reference proteome</keyword>
<feature type="compositionally biased region" description="Acidic residues" evidence="1">
    <location>
        <begin position="63"/>
        <end position="79"/>
    </location>
</feature>
<reference evidence="2" key="1">
    <citation type="submission" date="2022-02" db="EMBL/GenBank/DDBJ databases">
        <authorList>
            <person name="Henning P.M."/>
            <person name="McCubbin A.G."/>
            <person name="Shore J.S."/>
        </authorList>
    </citation>
    <scope>NUCLEOTIDE SEQUENCE</scope>
    <source>
        <strain evidence="2">F60SS</strain>
        <tissue evidence="2">Leaves</tissue>
    </source>
</reference>
<feature type="compositionally biased region" description="Low complexity" evidence="1">
    <location>
        <begin position="1"/>
        <end position="11"/>
    </location>
</feature>
<reference evidence="2" key="2">
    <citation type="journal article" date="2023" name="Plants (Basel)">
        <title>Annotation of the Turnera subulata (Passifloraceae) Draft Genome Reveals the S-Locus Evolved after the Divergence of Turneroideae from Passifloroideae in a Stepwise Manner.</title>
        <authorList>
            <person name="Henning P.M."/>
            <person name="Roalson E.H."/>
            <person name="Mir W."/>
            <person name="McCubbin A.G."/>
            <person name="Shore J.S."/>
        </authorList>
    </citation>
    <scope>NUCLEOTIDE SEQUENCE</scope>
    <source>
        <strain evidence="2">F60SS</strain>
    </source>
</reference>
<accession>A0A9Q0G3B5</accession>
<dbReference type="Proteomes" id="UP001141552">
    <property type="component" value="Unassembled WGS sequence"/>
</dbReference>
<sequence length="285" mass="32686">MADSPSSSSSSPERERKKKQRHDDAAMFAISKPNEEADTAAGDDDDACFVSPSIDDIAADCRDPDEEESDSQDSDEGEDSKEAVAKVRPETDFTDSLKEEHKLMFAQYQAQFPRTMGFGHVDVPLGMPEWLQEQDLEFVRVVYTNIQNVFFLDVYYITFKALDRFDTSGDESGKIKTYNARLFVRYYHRGIRFRVHYVGPAEDCEFFKYQLHVVFNEVIRNSMPRHRVKESENVELPMLPHPCLGPKLVIRSLAMAWFIKSKNLYLAGGSRCLDDKRLPSPPTFK</sequence>
<dbReference type="AlphaFoldDB" id="A0A9Q0G3B5"/>
<evidence type="ECO:0000256" key="1">
    <source>
        <dbReference type="SAM" id="MobiDB-lite"/>
    </source>
</evidence>
<organism evidence="2 3">
    <name type="scientific">Turnera subulata</name>
    <dbReference type="NCBI Taxonomy" id="218843"/>
    <lineage>
        <taxon>Eukaryota</taxon>
        <taxon>Viridiplantae</taxon>
        <taxon>Streptophyta</taxon>
        <taxon>Embryophyta</taxon>
        <taxon>Tracheophyta</taxon>
        <taxon>Spermatophyta</taxon>
        <taxon>Magnoliopsida</taxon>
        <taxon>eudicotyledons</taxon>
        <taxon>Gunneridae</taxon>
        <taxon>Pentapetalae</taxon>
        <taxon>rosids</taxon>
        <taxon>fabids</taxon>
        <taxon>Malpighiales</taxon>
        <taxon>Passifloraceae</taxon>
        <taxon>Turnera</taxon>
    </lineage>
</organism>
<feature type="compositionally biased region" description="Basic and acidic residues" evidence="1">
    <location>
        <begin position="80"/>
        <end position="91"/>
    </location>
</feature>
<feature type="region of interest" description="Disordered" evidence="1">
    <location>
        <begin position="1"/>
        <end position="91"/>
    </location>
</feature>
<evidence type="ECO:0000313" key="3">
    <source>
        <dbReference type="Proteomes" id="UP001141552"/>
    </source>
</evidence>
<name>A0A9Q0G3B5_9ROSI</name>
<proteinExistence type="predicted"/>
<evidence type="ECO:0000313" key="2">
    <source>
        <dbReference type="EMBL" id="KAJ4841191.1"/>
    </source>
</evidence>
<dbReference type="EMBL" id="JAKUCV010002864">
    <property type="protein sequence ID" value="KAJ4841191.1"/>
    <property type="molecule type" value="Genomic_DNA"/>
</dbReference>
<feature type="compositionally biased region" description="Acidic residues" evidence="1">
    <location>
        <begin position="36"/>
        <end position="47"/>
    </location>
</feature>
<protein>
    <submittedName>
        <fullName evidence="2">Uncharacterized protein</fullName>
    </submittedName>
</protein>
<gene>
    <name evidence="2" type="ORF">Tsubulata_048315</name>
</gene>
<comment type="caution">
    <text evidence="2">The sequence shown here is derived from an EMBL/GenBank/DDBJ whole genome shotgun (WGS) entry which is preliminary data.</text>
</comment>